<evidence type="ECO:0000313" key="3">
    <source>
        <dbReference type="EMBL" id="KRZ43951.1"/>
    </source>
</evidence>
<comment type="caution">
    <text evidence="3">The sequence shown here is derived from an EMBL/GenBank/DDBJ whole genome shotgun (WGS) entry which is preliminary data.</text>
</comment>
<gene>
    <name evidence="1" type="ORF">T4A_7640</name>
    <name evidence="2" type="ORF">T4B_3016</name>
    <name evidence="3" type="ORF">T4C_7397</name>
</gene>
<dbReference type="Proteomes" id="UP000054826">
    <property type="component" value="Unassembled WGS sequence"/>
</dbReference>
<organism evidence="3 6">
    <name type="scientific">Trichinella pseudospiralis</name>
    <name type="common">Parasitic roundworm</name>
    <dbReference type="NCBI Taxonomy" id="6337"/>
    <lineage>
        <taxon>Eukaryota</taxon>
        <taxon>Metazoa</taxon>
        <taxon>Ecdysozoa</taxon>
        <taxon>Nematoda</taxon>
        <taxon>Enoplea</taxon>
        <taxon>Dorylaimia</taxon>
        <taxon>Trichinellida</taxon>
        <taxon>Trichinellidae</taxon>
        <taxon>Trichinella</taxon>
    </lineage>
</organism>
<name>A0A0V1K9N8_TRIPS</name>
<evidence type="ECO:0000313" key="6">
    <source>
        <dbReference type="Proteomes" id="UP000054826"/>
    </source>
</evidence>
<proteinExistence type="predicted"/>
<evidence type="ECO:0000313" key="4">
    <source>
        <dbReference type="Proteomes" id="UP000054632"/>
    </source>
</evidence>
<dbReference type="EMBL" id="JYDV01000008">
    <property type="protein sequence ID" value="KRZ43951.1"/>
    <property type="molecule type" value="Genomic_DNA"/>
</dbReference>
<dbReference type="InterPro" id="IPR053134">
    <property type="entry name" value="RNA-dir_DNA_polymerase"/>
</dbReference>
<protein>
    <submittedName>
        <fullName evidence="3">Uncharacterized protein</fullName>
    </submittedName>
</protein>
<dbReference type="EMBL" id="JYDS01000320">
    <property type="protein sequence ID" value="KRZ14425.1"/>
    <property type="molecule type" value="Genomic_DNA"/>
</dbReference>
<dbReference type="Proteomes" id="UP000054632">
    <property type="component" value="Unassembled WGS sequence"/>
</dbReference>
<dbReference type="SUPFAM" id="SSF56672">
    <property type="entry name" value="DNA/RNA polymerases"/>
    <property type="match status" value="1"/>
</dbReference>
<keyword evidence="5" id="KW-1185">Reference proteome</keyword>
<dbReference type="InterPro" id="IPR043128">
    <property type="entry name" value="Rev_trsase/Diguanyl_cyclase"/>
</dbReference>
<dbReference type="AlphaFoldDB" id="A0A0V1K9N8"/>
<dbReference type="Proteomes" id="UP000054805">
    <property type="component" value="Unassembled WGS sequence"/>
</dbReference>
<dbReference type="InterPro" id="IPR043502">
    <property type="entry name" value="DNA/RNA_pol_sf"/>
</dbReference>
<accession>A0A0V1K9N8</accession>
<evidence type="ECO:0000313" key="1">
    <source>
        <dbReference type="EMBL" id="KRY77779.1"/>
    </source>
</evidence>
<reference evidence="4 5" key="1">
    <citation type="submission" date="2015-01" db="EMBL/GenBank/DDBJ databases">
        <title>Evolution of Trichinella species and genotypes.</title>
        <authorList>
            <person name="Korhonen P.K."/>
            <person name="Edoardo P."/>
            <person name="Giuseppe L.R."/>
            <person name="Gasser R.B."/>
        </authorList>
    </citation>
    <scope>NUCLEOTIDE SEQUENCE [LARGE SCALE GENOMIC DNA]</scope>
    <source>
        <strain evidence="1">ISS13</strain>
        <strain evidence="3">ISS176</strain>
        <strain evidence="2">ISS588</strain>
    </source>
</reference>
<dbReference type="EMBL" id="JYDR01000006">
    <property type="protein sequence ID" value="KRY77779.1"/>
    <property type="molecule type" value="Genomic_DNA"/>
</dbReference>
<dbReference type="PANTHER" id="PTHR24559">
    <property type="entry name" value="TRANSPOSON TY3-I GAG-POL POLYPROTEIN"/>
    <property type="match status" value="1"/>
</dbReference>
<evidence type="ECO:0000313" key="2">
    <source>
        <dbReference type="EMBL" id="KRZ14425.1"/>
    </source>
</evidence>
<dbReference type="Gene3D" id="3.10.10.10">
    <property type="entry name" value="HIV Type 1 Reverse Transcriptase, subunit A, domain 1"/>
    <property type="match status" value="1"/>
</dbReference>
<evidence type="ECO:0000313" key="5">
    <source>
        <dbReference type="Proteomes" id="UP000054805"/>
    </source>
</evidence>
<sequence length="125" mass="14514">MHNCCQELMGLVSHIKFSPKLLAGKNEINESERKATFTMPYSLYQLKVMAFRLKNVPATFQRFMKIALAELKCLICLNVIIIFGRTPEQRLYVTVGTYLKKQLMLLPTKCKLYVEYGRHELVPLN</sequence>
<dbReference type="Gene3D" id="3.30.70.270">
    <property type="match status" value="1"/>
</dbReference>